<evidence type="ECO:0000256" key="8">
    <source>
        <dbReference type="ARBA" id="ARBA00023315"/>
    </source>
</evidence>
<evidence type="ECO:0000256" key="6">
    <source>
        <dbReference type="ARBA" id="ARBA00016139"/>
    </source>
</evidence>
<name>A0ABN6N450_9BACT</name>
<keyword evidence="11" id="KW-0812">Transmembrane</keyword>
<dbReference type="InterPro" id="IPR004552">
    <property type="entry name" value="AGP_acyltrans"/>
</dbReference>
<comment type="pathway">
    <text evidence="2">Phospholipid metabolism; CDP-diacylglycerol biosynthesis; CDP-diacylglycerol from sn-glycerol 3-phosphate: step 2/3.</text>
</comment>
<dbReference type="SUPFAM" id="SSF69593">
    <property type="entry name" value="Glycerol-3-phosphate (1)-acyltransferase"/>
    <property type="match status" value="1"/>
</dbReference>
<proteinExistence type="inferred from homology"/>
<keyword evidence="9" id="KW-1208">Phospholipid metabolism</keyword>
<evidence type="ECO:0000256" key="11">
    <source>
        <dbReference type="SAM" id="Phobius"/>
    </source>
</evidence>
<feature type="region of interest" description="Disordered" evidence="10">
    <location>
        <begin position="251"/>
        <end position="270"/>
    </location>
</feature>
<evidence type="ECO:0000259" key="12">
    <source>
        <dbReference type="SMART" id="SM00563"/>
    </source>
</evidence>
<accession>A0ABN6N450</accession>
<dbReference type="Proteomes" id="UP001162734">
    <property type="component" value="Chromosome"/>
</dbReference>
<evidence type="ECO:0000256" key="2">
    <source>
        <dbReference type="ARBA" id="ARBA00004728"/>
    </source>
</evidence>
<evidence type="ECO:0000313" key="14">
    <source>
        <dbReference type="Proteomes" id="UP001162734"/>
    </source>
</evidence>
<evidence type="ECO:0000256" key="7">
    <source>
        <dbReference type="ARBA" id="ARBA00022679"/>
    </source>
</evidence>
<evidence type="ECO:0000313" key="13">
    <source>
        <dbReference type="EMBL" id="BDG07756.1"/>
    </source>
</evidence>
<keyword evidence="11" id="KW-1133">Transmembrane helix</keyword>
<reference evidence="14" key="1">
    <citation type="journal article" date="2022" name="Int. J. Syst. Evol. Microbiol.">
        <title>Anaeromyxobacter oryzae sp. nov., Anaeromyxobacter diazotrophicus sp. nov. and Anaeromyxobacter paludicola sp. nov., isolated from paddy soils.</title>
        <authorList>
            <person name="Itoh H."/>
            <person name="Xu Z."/>
            <person name="Mise K."/>
            <person name="Masuda Y."/>
            <person name="Ushijima N."/>
            <person name="Hayakawa C."/>
            <person name="Shiratori Y."/>
            <person name="Senoo K."/>
        </authorList>
    </citation>
    <scope>NUCLEOTIDE SEQUENCE [LARGE SCALE GENOMIC DNA]</scope>
    <source>
        <strain evidence="14">Red630</strain>
    </source>
</reference>
<feature type="transmembrane region" description="Helical" evidence="11">
    <location>
        <begin position="20"/>
        <end position="42"/>
    </location>
</feature>
<keyword evidence="8 9" id="KW-0012">Acyltransferase</keyword>
<dbReference type="RefSeq" id="WP_248344674.1">
    <property type="nucleotide sequence ID" value="NZ_AP025592.1"/>
</dbReference>
<feature type="domain" description="Phospholipid/glycerol acyltransferase" evidence="12">
    <location>
        <begin position="83"/>
        <end position="197"/>
    </location>
</feature>
<keyword evidence="9" id="KW-0443">Lipid metabolism</keyword>
<keyword evidence="7 9" id="KW-0808">Transferase</keyword>
<dbReference type="SMART" id="SM00563">
    <property type="entry name" value="PlsC"/>
    <property type="match status" value="1"/>
</dbReference>
<dbReference type="PANTHER" id="PTHR10434">
    <property type="entry name" value="1-ACYL-SN-GLYCEROL-3-PHOSPHATE ACYLTRANSFERASE"/>
    <property type="match status" value="1"/>
</dbReference>
<keyword evidence="11" id="KW-0472">Membrane</keyword>
<comment type="domain">
    <text evidence="9">The HXXXXD motif is essential for acyltransferase activity and may constitute the binding site for the phosphate moiety of the glycerol-3-phosphate.</text>
</comment>
<keyword evidence="9" id="KW-0444">Lipid biosynthesis</keyword>
<keyword evidence="14" id="KW-1185">Reference proteome</keyword>
<dbReference type="NCBIfam" id="TIGR00530">
    <property type="entry name" value="AGP_acyltrn"/>
    <property type="match status" value="1"/>
</dbReference>
<evidence type="ECO:0000256" key="1">
    <source>
        <dbReference type="ARBA" id="ARBA00001141"/>
    </source>
</evidence>
<evidence type="ECO:0000256" key="9">
    <source>
        <dbReference type="RuleBase" id="RU361267"/>
    </source>
</evidence>
<dbReference type="PANTHER" id="PTHR10434:SF66">
    <property type="entry name" value="PHOSPHOLIPID_GLYCEROL ACYLTRANSFERASE DOMAIN-CONTAINING PROTEIN"/>
    <property type="match status" value="1"/>
</dbReference>
<dbReference type="CDD" id="cd07989">
    <property type="entry name" value="LPLAT_AGPAT-like"/>
    <property type="match status" value="1"/>
</dbReference>
<evidence type="ECO:0000256" key="10">
    <source>
        <dbReference type="SAM" id="MobiDB-lite"/>
    </source>
</evidence>
<dbReference type="EMBL" id="AP025592">
    <property type="protein sequence ID" value="BDG07756.1"/>
    <property type="molecule type" value="Genomic_DNA"/>
</dbReference>
<sequence length="270" mass="28674">MAPPDAPPTGSPPGARLRGWAVLAWAALSMAALFLASLPAMLATGRPDLSLWFARRVWSPSSLRLAGVRLALRRTAPLPEGPAVYASNHESALDVFALLVSIPRDLRFVAKRELFRIPVFGWYLRLAGFVEVDRRDRTQALSSLGAAAGRLRGGTSLVVFPEGTRSRDGRVGPFKRGPFVLAQQASVPVVPVALIGAGAVTPKARIEVHPGTILVVTGEPVDPAAWPDKNDLLREVRRRIIALHRAHGGLGGDEEDAVAPPGVEGAARAG</sequence>
<protein>
    <recommendedName>
        <fullName evidence="6 9">1-acyl-sn-glycerol-3-phosphate acyltransferase</fullName>
        <ecNumber evidence="5 9">2.3.1.51</ecNumber>
    </recommendedName>
</protein>
<comment type="catalytic activity">
    <reaction evidence="1 9">
        <text>a 1-acyl-sn-glycero-3-phosphate + an acyl-CoA = a 1,2-diacyl-sn-glycero-3-phosphate + CoA</text>
        <dbReference type="Rhea" id="RHEA:19709"/>
        <dbReference type="ChEBI" id="CHEBI:57287"/>
        <dbReference type="ChEBI" id="CHEBI:57970"/>
        <dbReference type="ChEBI" id="CHEBI:58342"/>
        <dbReference type="ChEBI" id="CHEBI:58608"/>
        <dbReference type="EC" id="2.3.1.51"/>
    </reaction>
</comment>
<comment type="similarity">
    <text evidence="4 9">Belongs to the 1-acyl-sn-glycerol-3-phosphate acyltransferase family.</text>
</comment>
<dbReference type="EC" id="2.3.1.51" evidence="5 9"/>
<organism evidence="13 14">
    <name type="scientific">Anaeromyxobacter paludicola</name>
    <dbReference type="NCBI Taxonomy" id="2918171"/>
    <lineage>
        <taxon>Bacteria</taxon>
        <taxon>Pseudomonadati</taxon>
        <taxon>Myxococcota</taxon>
        <taxon>Myxococcia</taxon>
        <taxon>Myxococcales</taxon>
        <taxon>Cystobacterineae</taxon>
        <taxon>Anaeromyxobacteraceae</taxon>
        <taxon>Anaeromyxobacter</taxon>
    </lineage>
</organism>
<evidence type="ECO:0000256" key="5">
    <source>
        <dbReference type="ARBA" id="ARBA00013211"/>
    </source>
</evidence>
<dbReference type="InterPro" id="IPR002123">
    <property type="entry name" value="Plipid/glycerol_acylTrfase"/>
</dbReference>
<comment type="pathway">
    <text evidence="3">Lipid metabolism.</text>
</comment>
<evidence type="ECO:0000256" key="4">
    <source>
        <dbReference type="ARBA" id="ARBA00008655"/>
    </source>
</evidence>
<gene>
    <name evidence="13" type="ORF">AMPC_08690</name>
</gene>
<evidence type="ECO:0000256" key="3">
    <source>
        <dbReference type="ARBA" id="ARBA00005189"/>
    </source>
</evidence>
<dbReference type="Pfam" id="PF01553">
    <property type="entry name" value="Acyltransferase"/>
    <property type="match status" value="1"/>
</dbReference>
<keyword evidence="9" id="KW-0594">Phospholipid biosynthesis</keyword>